<dbReference type="STRING" id="1903179.BI347_10260"/>
<comment type="caution">
    <text evidence="1">The sequence shown here is derived from an EMBL/GenBank/DDBJ whole genome shotgun (WGS) entry which is preliminary data.</text>
</comment>
<protein>
    <submittedName>
        <fullName evidence="1">Uncharacterized protein</fullName>
    </submittedName>
</protein>
<reference evidence="1 2" key="1">
    <citation type="submission" date="2016-09" db="EMBL/GenBank/DDBJ databases">
        <title>Chromobacterium muskegensis sp. nov., an insecticidal bacterium isolated from Sphagnum bogs.</title>
        <authorList>
            <person name="Sparks M.E."/>
            <person name="Blackburn M.B."/>
            <person name="Gundersen-Rindal D.E."/>
            <person name="Mitchell A."/>
            <person name="Farrar R."/>
            <person name="Kuhar D."/>
        </authorList>
    </citation>
    <scope>NUCLEOTIDE SEQUENCE [LARGE SCALE GENOMIC DNA]</scope>
    <source>
        <strain evidence="1 2">37-2</strain>
    </source>
</reference>
<sequence>MPRAKLLRVPLVLDARSGRFVADLCDERTGAIVISGMSELQEEAVVVVEFQARGEDRSREVIARIVGYEASAIPNGYDVALELLEHDALLTELFQAHAPATSNGY</sequence>
<evidence type="ECO:0000313" key="2">
    <source>
        <dbReference type="Proteomes" id="UP000180088"/>
    </source>
</evidence>
<dbReference type="Proteomes" id="UP000180088">
    <property type="component" value="Unassembled WGS sequence"/>
</dbReference>
<name>A0A1S1X2Z4_9NEIS</name>
<evidence type="ECO:0000313" key="1">
    <source>
        <dbReference type="EMBL" id="OHX13852.1"/>
    </source>
</evidence>
<proteinExistence type="predicted"/>
<dbReference type="AlphaFoldDB" id="A0A1S1X2Z4"/>
<dbReference type="EMBL" id="MKCS01000001">
    <property type="protein sequence ID" value="OHX13852.1"/>
    <property type="molecule type" value="Genomic_DNA"/>
</dbReference>
<gene>
    <name evidence="1" type="ORF">BI347_10260</name>
</gene>
<accession>A0A1S1X2Z4</accession>
<organism evidence="1 2">
    <name type="scientific">Chromobacterium sphagni</name>
    <dbReference type="NCBI Taxonomy" id="1903179"/>
    <lineage>
        <taxon>Bacteria</taxon>
        <taxon>Pseudomonadati</taxon>
        <taxon>Pseudomonadota</taxon>
        <taxon>Betaproteobacteria</taxon>
        <taxon>Neisseriales</taxon>
        <taxon>Chromobacteriaceae</taxon>
        <taxon>Chromobacterium</taxon>
    </lineage>
</organism>